<dbReference type="AlphaFoldDB" id="A0A1V2JWD7"/>
<gene>
    <name evidence="1" type="ORF">BLL36_27925</name>
</gene>
<sequence>MDSVFEGTFPTDASPEEIFPQNALSILPFVPEAISAWASGNDLHTFIHKLLEGTGYEDQADERLEGAIKQALALADHFAEIASHSMPAPGARTQAPVMVDFEHDPVFGRLAKTLIAWQETIGNVLSEAGYFSLSHMLETRSDLMCSVQLAGALYYRQSMQVLRGFIESVILPIHFCRRPELFKKWKSNEYQAPSIRGKDGVLSRLKKDGIISTELETTISDAYNLLNGYIHGSEEKLNNTGLDRGEWEGHTFQQARFEAWAQVFASLIEASLPLVKINLSQWATARLDWELFCSVCHGHDLETKQQRIDPPMTQHQCKQCSHTFWRNEDGQQFVHATVEFLD</sequence>
<dbReference type="EMBL" id="MNPW01000021">
    <property type="protein sequence ID" value="ONH49827.1"/>
    <property type="molecule type" value="Genomic_DNA"/>
</dbReference>
<evidence type="ECO:0000313" key="2">
    <source>
        <dbReference type="Proteomes" id="UP000189295"/>
    </source>
</evidence>
<proteinExistence type="predicted"/>
<accession>A0A1V2JWD7</accession>
<reference evidence="1 2" key="1">
    <citation type="submission" date="2016-10" db="EMBL/GenBank/DDBJ databases">
        <title>Pseudomonas lactis sp. nov. and Pseudomonas paralactis sp. nov., isolated from bovine raw milk.</title>
        <authorList>
            <person name="Von Neubeck M."/>
            <person name="Huptas C."/>
            <person name="Glueck C."/>
            <person name="Krewinkel M."/>
            <person name="Stoeckel M."/>
            <person name="Stressler T."/>
            <person name="Fischer L."/>
            <person name="Hinrichs J."/>
            <person name="Scherer S."/>
            <person name="Wenning M."/>
        </authorList>
    </citation>
    <scope>NUCLEOTIDE SEQUENCE [LARGE SCALE GENOMIC DNA]</scope>
    <source>
        <strain evidence="1 2">DSM 17516</strain>
    </source>
</reference>
<organism evidence="1 2">
    <name type="scientific">Pseudomonas cedrina subsp. cedrina</name>
    <dbReference type="NCBI Taxonomy" id="76762"/>
    <lineage>
        <taxon>Bacteria</taxon>
        <taxon>Pseudomonadati</taxon>
        <taxon>Pseudomonadota</taxon>
        <taxon>Gammaproteobacteria</taxon>
        <taxon>Pseudomonadales</taxon>
        <taxon>Pseudomonadaceae</taxon>
        <taxon>Pseudomonas</taxon>
    </lineage>
</organism>
<dbReference type="OrthoDB" id="6911116at2"/>
<evidence type="ECO:0000313" key="1">
    <source>
        <dbReference type="EMBL" id="ONH49827.1"/>
    </source>
</evidence>
<comment type="caution">
    <text evidence="1">The sequence shown here is derived from an EMBL/GenBank/DDBJ whole genome shotgun (WGS) entry which is preliminary data.</text>
</comment>
<name>A0A1V2JWD7_PSECE</name>
<dbReference type="RefSeq" id="WP_076954942.1">
    <property type="nucleotide sequence ID" value="NZ_MNPW01000021.1"/>
</dbReference>
<dbReference type="Proteomes" id="UP000189295">
    <property type="component" value="Unassembled WGS sequence"/>
</dbReference>
<protein>
    <submittedName>
        <fullName evidence="1">Uncharacterized protein</fullName>
    </submittedName>
</protein>